<comment type="caution">
    <text evidence="1">The sequence shown here is derived from an EMBL/GenBank/DDBJ whole genome shotgun (WGS) entry which is preliminary data.</text>
</comment>
<dbReference type="Proteomes" id="UP000011668">
    <property type="component" value="Unassembled WGS sequence"/>
</dbReference>
<sequence length="257" mass="29433">MSILTLSDEWEPSAFDLTPLTELQCLSIGYHNLLRYDSSQQSFRILTRVNKFPSSLRRLEILHFHGSTQRLVSLIESCCSRLVELRLVRCTMFEDPGCKWWRINNHTDYLVGHHEDNVRDHATILGKYIEGLVYLEQLYINSFFINLDSVFRHRLEHRKYHPRGHHDRTNPVDGVMMHNALHLAALAPEGAPPINPNMPLLADKILWSISCPECEYELQDSVGNAESLAASLLSGEPSRASGRCYVNARAIDCLYQS</sequence>
<dbReference type="HOGENOM" id="CLU_1082511_0_0_1"/>
<protein>
    <recommendedName>
        <fullName evidence="3">F-box domain-containing protein</fullName>
    </recommendedName>
</protein>
<dbReference type="AlphaFoldDB" id="L8WH01"/>
<evidence type="ECO:0000313" key="2">
    <source>
        <dbReference type="Proteomes" id="UP000011668"/>
    </source>
</evidence>
<dbReference type="EMBL" id="AFRT01004581">
    <property type="protein sequence ID" value="ELU36007.1"/>
    <property type="molecule type" value="Genomic_DNA"/>
</dbReference>
<keyword evidence="2" id="KW-1185">Reference proteome</keyword>
<name>L8WH01_THACA</name>
<proteinExistence type="predicted"/>
<reference evidence="1 2" key="1">
    <citation type="journal article" date="2013" name="Nat. Commun.">
        <title>The evolution and pathogenic mechanisms of the rice sheath blight pathogen.</title>
        <authorList>
            <person name="Zheng A."/>
            <person name="Lin R."/>
            <person name="Xu L."/>
            <person name="Qin P."/>
            <person name="Tang C."/>
            <person name="Ai P."/>
            <person name="Zhang D."/>
            <person name="Liu Y."/>
            <person name="Sun Z."/>
            <person name="Feng H."/>
            <person name="Wang Y."/>
            <person name="Chen Y."/>
            <person name="Liang X."/>
            <person name="Fu R."/>
            <person name="Li Q."/>
            <person name="Zhang J."/>
            <person name="Yu X."/>
            <person name="Xie Z."/>
            <person name="Ding L."/>
            <person name="Guan P."/>
            <person name="Tang J."/>
            <person name="Liang Y."/>
            <person name="Wang S."/>
            <person name="Deng Q."/>
            <person name="Li S."/>
            <person name="Zhu J."/>
            <person name="Wang L."/>
            <person name="Liu H."/>
            <person name="Li P."/>
        </authorList>
    </citation>
    <scope>NUCLEOTIDE SEQUENCE [LARGE SCALE GENOMIC DNA]</scope>
    <source>
        <strain evidence="2">AG-1 IA</strain>
    </source>
</reference>
<evidence type="ECO:0000313" key="1">
    <source>
        <dbReference type="EMBL" id="ELU36007.1"/>
    </source>
</evidence>
<gene>
    <name evidence="1" type="ORF">AG1IA_09963</name>
</gene>
<accession>L8WH01</accession>
<organism evidence="1 2">
    <name type="scientific">Thanatephorus cucumeris (strain AG1-IA)</name>
    <name type="common">Rice sheath blight fungus</name>
    <name type="synonym">Rhizoctonia solani</name>
    <dbReference type="NCBI Taxonomy" id="983506"/>
    <lineage>
        <taxon>Eukaryota</taxon>
        <taxon>Fungi</taxon>
        <taxon>Dikarya</taxon>
        <taxon>Basidiomycota</taxon>
        <taxon>Agaricomycotina</taxon>
        <taxon>Agaricomycetes</taxon>
        <taxon>Cantharellales</taxon>
        <taxon>Ceratobasidiaceae</taxon>
        <taxon>Rhizoctonia</taxon>
        <taxon>Rhizoctonia solani AG-1</taxon>
    </lineage>
</organism>
<evidence type="ECO:0008006" key="3">
    <source>
        <dbReference type="Google" id="ProtNLM"/>
    </source>
</evidence>
<dbReference type="OrthoDB" id="3216799at2759"/>